<evidence type="ECO:0000256" key="1">
    <source>
        <dbReference type="ARBA" id="ARBA00006484"/>
    </source>
</evidence>
<evidence type="ECO:0000259" key="4">
    <source>
        <dbReference type="SMART" id="SM00822"/>
    </source>
</evidence>
<dbReference type="SMART" id="SM00822">
    <property type="entry name" value="PKS_KR"/>
    <property type="match status" value="1"/>
</dbReference>
<name>Q1AT99_RUBXD</name>
<reference evidence="5 6" key="1">
    <citation type="submission" date="2006-06" db="EMBL/GenBank/DDBJ databases">
        <title>Complete sequence of Rubrobacter xylanophilus DSM 9941.</title>
        <authorList>
            <consortium name="US DOE Joint Genome Institute"/>
            <person name="Copeland A."/>
            <person name="Lucas S."/>
            <person name="Lapidus A."/>
            <person name="Barry K."/>
            <person name="Detter J.C."/>
            <person name="Glavina del Rio T."/>
            <person name="Hammon N."/>
            <person name="Israni S."/>
            <person name="Dalin E."/>
            <person name="Tice H."/>
            <person name="Pitluck S."/>
            <person name="Munk A.C."/>
            <person name="Brettin T."/>
            <person name="Bruce D."/>
            <person name="Han C."/>
            <person name="Tapia R."/>
            <person name="Gilna P."/>
            <person name="Schmutz J."/>
            <person name="Larimer F."/>
            <person name="Land M."/>
            <person name="Hauser L."/>
            <person name="Kyrpides N."/>
            <person name="Lykidis A."/>
            <person name="da Costa M.S."/>
            <person name="Rainey F.A."/>
            <person name="Empadinhas N."/>
            <person name="Jolivet E."/>
            <person name="Battista J.R."/>
            <person name="Richardson P."/>
        </authorList>
    </citation>
    <scope>NUCLEOTIDE SEQUENCE [LARGE SCALE GENOMIC DNA]</scope>
    <source>
        <strain evidence="6">DSM 9941 / NBRC 16129 / PRD-1</strain>
    </source>
</reference>
<dbReference type="InterPro" id="IPR020904">
    <property type="entry name" value="Sc_DH/Rdtase_CS"/>
</dbReference>
<proteinExistence type="inferred from homology"/>
<dbReference type="GO" id="GO:0016491">
    <property type="term" value="F:oxidoreductase activity"/>
    <property type="evidence" value="ECO:0007669"/>
    <property type="project" value="UniProtKB-KW"/>
</dbReference>
<dbReference type="Proteomes" id="UP000006637">
    <property type="component" value="Chromosome"/>
</dbReference>
<keyword evidence="6" id="KW-1185">Reference proteome</keyword>
<dbReference type="AlphaFoldDB" id="Q1AT99"/>
<dbReference type="eggNOG" id="COG0300">
    <property type="taxonomic scope" value="Bacteria"/>
</dbReference>
<sequence>MPPRRNILITGASSGLGWGMAREFAARGRNLALCARRLDRLEGLREELAARYPSLRVAVRRLDVNDHEEVFRAFRELDAGLGGLDRVVVNAGLGKGRPLGTGHFRANRETIETNLVAALAQCEAAMELFRERNAGHLVVISSVAAVRGLPGNMGAYSASKAGLAALAEGLRADVHGTPIRISTIFPGYVRTEMNERAGRMPFAVGEEKGSRLLAEAIEREPRRAYVPFWPWRPLSLFLRFLPEGWLARVS</sequence>
<dbReference type="HOGENOM" id="CLU_010194_2_1_11"/>
<organism evidence="5 6">
    <name type="scientific">Rubrobacter xylanophilus (strain DSM 9941 / JCM 11954 / NBRC 16129 / PRD-1)</name>
    <dbReference type="NCBI Taxonomy" id="266117"/>
    <lineage>
        <taxon>Bacteria</taxon>
        <taxon>Bacillati</taxon>
        <taxon>Actinomycetota</taxon>
        <taxon>Rubrobacteria</taxon>
        <taxon>Rubrobacterales</taxon>
        <taxon>Rubrobacteraceae</taxon>
        <taxon>Rubrobacter</taxon>
    </lineage>
</organism>
<dbReference type="SUPFAM" id="SSF51735">
    <property type="entry name" value="NAD(P)-binding Rossmann-fold domains"/>
    <property type="match status" value="1"/>
</dbReference>
<dbReference type="KEGG" id="rxy:Rxyl_2452"/>
<accession>Q1AT99</accession>
<dbReference type="InterPro" id="IPR002347">
    <property type="entry name" value="SDR_fam"/>
</dbReference>
<feature type="domain" description="Ketoreductase" evidence="4">
    <location>
        <begin position="5"/>
        <end position="192"/>
    </location>
</feature>
<evidence type="ECO:0000313" key="5">
    <source>
        <dbReference type="EMBL" id="ABG05379.1"/>
    </source>
</evidence>
<dbReference type="OrthoDB" id="9797538at2"/>
<gene>
    <name evidence="5" type="ordered locus">Rxyl_2452</name>
</gene>
<dbReference type="PRINTS" id="PR00080">
    <property type="entry name" value="SDRFAMILY"/>
</dbReference>
<protein>
    <submittedName>
        <fullName evidence="5">Short-chain dehydrogenase/reductase SDR</fullName>
    </submittedName>
</protein>
<dbReference type="InterPro" id="IPR057326">
    <property type="entry name" value="KR_dom"/>
</dbReference>
<evidence type="ECO:0000256" key="2">
    <source>
        <dbReference type="ARBA" id="ARBA00023002"/>
    </source>
</evidence>
<dbReference type="EMBL" id="CP000386">
    <property type="protein sequence ID" value="ABG05379.1"/>
    <property type="molecule type" value="Genomic_DNA"/>
</dbReference>
<dbReference type="PhylomeDB" id="Q1AT99"/>
<dbReference type="PANTHER" id="PTHR44196">
    <property type="entry name" value="DEHYDROGENASE/REDUCTASE SDR FAMILY MEMBER 7B"/>
    <property type="match status" value="1"/>
</dbReference>
<dbReference type="PRINTS" id="PR00081">
    <property type="entry name" value="GDHRDH"/>
</dbReference>
<dbReference type="RefSeq" id="WP_011565392.1">
    <property type="nucleotide sequence ID" value="NC_008148.1"/>
</dbReference>
<dbReference type="Gene3D" id="3.40.50.720">
    <property type="entry name" value="NAD(P)-binding Rossmann-like Domain"/>
    <property type="match status" value="1"/>
</dbReference>
<keyword evidence="2" id="KW-0560">Oxidoreductase</keyword>
<dbReference type="NCBIfam" id="NF006099">
    <property type="entry name" value="PRK08251.1"/>
    <property type="match status" value="1"/>
</dbReference>
<dbReference type="STRING" id="266117.Rxyl_2452"/>
<evidence type="ECO:0000313" key="6">
    <source>
        <dbReference type="Proteomes" id="UP000006637"/>
    </source>
</evidence>
<dbReference type="PROSITE" id="PS00061">
    <property type="entry name" value="ADH_SHORT"/>
    <property type="match status" value="1"/>
</dbReference>
<dbReference type="PANTHER" id="PTHR44196:SF1">
    <property type="entry name" value="DEHYDROGENASE_REDUCTASE SDR FAMILY MEMBER 7B"/>
    <property type="match status" value="1"/>
</dbReference>
<dbReference type="Pfam" id="PF00106">
    <property type="entry name" value="adh_short"/>
    <property type="match status" value="1"/>
</dbReference>
<evidence type="ECO:0000256" key="3">
    <source>
        <dbReference type="RuleBase" id="RU000363"/>
    </source>
</evidence>
<comment type="similarity">
    <text evidence="1 3">Belongs to the short-chain dehydrogenases/reductases (SDR) family.</text>
</comment>
<dbReference type="GO" id="GO:0016020">
    <property type="term" value="C:membrane"/>
    <property type="evidence" value="ECO:0007669"/>
    <property type="project" value="TreeGrafter"/>
</dbReference>
<dbReference type="InterPro" id="IPR036291">
    <property type="entry name" value="NAD(P)-bd_dom_sf"/>
</dbReference>